<dbReference type="PANTHER" id="PTHR33841">
    <property type="entry name" value="DNA METHYLTRANSFERASE YEEA-RELATED"/>
    <property type="match status" value="1"/>
</dbReference>
<dbReference type="GO" id="GO:0003677">
    <property type="term" value="F:DNA binding"/>
    <property type="evidence" value="ECO:0007669"/>
    <property type="project" value="InterPro"/>
</dbReference>
<protein>
    <recommendedName>
        <fullName evidence="3">DNA methylase adenine-specific domain-containing protein</fullName>
    </recommendedName>
</protein>
<dbReference type="SUPFAM" id="SSF53335">
    <property type="entry name" value="S-adenosyl-L-methionine-dependent methyltransferases"/>
    <property type="match status" value="1"/>
</dbReference>
<dbReference type="InterPro" id="IPR029063">
    <property type="entry name" value="SAM-dependent_MTases_sf"/>
</dbReference>
<feature type="non-terminal residue" evidence="4">
    <location>
        <position position="1"/>
    </location>
</feature>
<dbReference type="EMBL" id="BARS01047056">
    <property type="protein sequence ID" value="GAG35895.1"/>
    <property type="molecule type" value="Genomic_DNA"/>
</dbReference>
<keyword evidence="2" id="KW-0808">Transferase</keyword>
<dbReference type="Pfam" id="PF02384">
    <property type="entry name" value="N6_Mtase"/>
    <property type="match status" value="1"/>
</dbReference>
<evidence type="ECO:0000256" key="2">
    <source>
        <dbReference type="ARBA" id="ARBA00022679"/>
    </source>
</evidence>
<dbReference type="PANTHER" id="PTHR33841:SF4">
    <property type="entry name" value="RESTRICTION MODIFICATION SYSTEM DNA SPECIFICITY DOMAIN"/>
    <property type="match status" value="1"/>
</dbReference>
<accession>X0WYV7</accession>
<organism evidence="4">
    <name type="scientific">marine sediment metagenome</name>
    <dbReference type="NCBI Taxonomy" id="412755"/>
    <lineage>
        <taxon>unclassified sequences</taxon>
        <taxon>metagenomes</taxon>
        <taxon>ecological metagenomes</taxon>
    </lineage>
</organism>
<dbReference type="GO" id="GO:0008170">
    <property type="term" value="F:N-methyltransferase activity"/>
    <property type="evidence" value="ECO:0007669"/>
    <property type="project" value="InterPro"/>
</dbReference>
<dbReference type="InterPro" id="IPR050953">
    <property type="entry name" value="N4_N6_ade-DNA_methylase"/>
</dbReference>
<evidence type="ECO:0000256" key="1">
    <source>
        <dbReference type="ARBA" id="ARBA00022603"/>
    </source>
</evidence>
<proteinExistence type="predicted"/>
<dbReference type="Gene3D" id="3.40.50.150">
    <property type="entry name" value="Vaccinia Virus protein VP39"/>
    <property type="match status" value="1"/>
</dbReference>
<evidence type="ECO:0000313" key="4">
    <source>
        <dbReference type="EMBL" id="GAG35895.1"/>
    </source>
</evidence>
<dbReference type="GO" id="GO:0032259">
    <property type="term" value="P:methylation"/>
    <property type="evidence" value="ECO:0007669"/>
    <property type="project" value="UniProtKB-KW"/>
</dbReference>
<dbReference type="InterPro" id="IPR003356">
    <property type="entry name" value="DNA_methylase_A-5"/>
</dbReference>
<sequence length="246" mass="28328">EGDFFSWYVYDETWNYELFESIRECTQKLSSYDNNQSIFDKNNAHDLFIDLYQSMIPKEVRHSLGEYYTPNWLAEHVVKHIDKPFGWKGLDPCAGSGTFVLKMIQEIIETNKGKDKRYLLKNILSRIKAIDINPLAVLTCRINYFLAISNLINYEDELNIEIPVYLGDSAFVPTVLIEDGVKMINYSISTKKGNIDFSLPISIISNKEELSKRVTSLENAIIEKNKSIANQILISLIKKEDINDVV</sequence>
<gene>
    <name evidence="4" type="ORF">S01H1_70737</name>
</gene>
<reference evidence="4" key="1">
    <citation type="journal article" date="2014" name="Front. Microbiol.">
        <title>High frequency of phylogenetically diverse reductive dehalogenase-homologous genes in deep subseafloor sedimentary metagenomes.</title>
        <authorList>
            <person name="Kawai M."/>
            <person name="Futagami T."/>
            <person name="Toyoda A."/>
            <person name="Takaki Y."/>
            <person name="Nishi S."/>
            <person name="Hori S."/>
            <person name="Arai W."/>
            <person name="Tsubouchi T."/>
            <person name="Morono Y."/>
            <person name="Uchiyama I."/>
            <person name="Ito T."/>
            <person name="Fujiyama A."/>
            <person name="Inagaki F."/>
            <person name="Takami H."/>
        </authorList>
    </citation>
    <scope>NUCLEOTIDE SEQUENCE</scope>
    <source>
        <strain evidence="4">Expedition CK06-06</strain>
    </source>
</reference>
<evidence type="ECO:0000259" key="3">
    <source>
        <dbReference type="Pfam" id="PF02384"/>
    </source>
</evidence>
<dbReference type="AlphaFoldDB" id="X0WYV7"/>
<comment type="caution">
    <text evidence="4">The sequence shown here is derived from an EMBL/GenBank/DDBJ whole genome shotgun (WGS) entry which is preliminary data.</text>
</comment>
<keyword evidence="1" id="KW-0489">Methyltransferase</keyword>
<name>X0WYV7_9ZZZZ</name>
<feature type="non-terminal residue" evidence="4">
    <location>
        <position position="246"/>
    </location>
</feature>
<feature type="domain" description="DNA methylase adenine-specific" evidence="3">
    <location>
        <begin position="45"/>
        <end position="147"/>
    </location>
</feature>